<evidence type="ECO:0000313" key="4">
    <source>
        <dbReference type="Proteomes" id="UP000186817"/>
    </source>
</evidence>
<dbReference type="InterPro" id="IPR012337">
    <property type="entry name" value="RNaseH-like_sf"/>
</dbReference>
<proteinExistence type="predicted"/>
<dbReference type="Gene3D" id="3.30.420.10">
    <property type="entry name" value="Ribonuclease H-like superfamily/Ribonuclease H"/>
    <property type="match status" value="1"/>
</dbReference>
<name>A0A1Q9CEX2_SYMMI</name>
<organism evidence="3 4">
    <name type="scientific">Symbiodinium microadriaticum</name>
    <name type="common">Dinoflagellate</name>
    <name type="synonym">Zooxanthella microadriatica</name>
    <dbReference type="NCBI Taxonomy" id="2951"/>
    <lineage>
        <taxon>Eukaryota</taxon>
        <taxon>Sar</taxon>
        <taxon>Alveolata</taxon>
        <taxon>Dinophyceae</taxon>
        <taxon>Suessiales</taxon>
        <taxon>Symbiodiniaceae</taxon>
        <taxon>Symbiodinium</taxon>
    </lineage>
</organism>
<accession>A0A1Q9CEX2</accession>
<dbReference type="EMBL" id="LSRX01001278">
    <property type="protein sequence ID" value="OLP81461.1"/>
    <property type="molecule type" value="Genomic_DNA"/>
</dbReference>
<dbReference type="OrthoDB" id="446867at2759"/>
<dbReference type="SUPFAM" id="SSF53098">
    <property type="entry name" value="Ribonuclease H-like"/>
    <property type="match status" value="1"/>
</dbReference>
<dbReference type="InterPro" id="IPR001584">
    <property type="entry name" value="Integrase_cat-core"/>
</dbReference>
<keyword evidence="4" id="KW-1185">Reference proteome</keyword>
<reference evidence="3 4" key="1">
    <citation type="submission" date="2016-02" db="EMBL/GenBank/DDBJ databases">
        <title>Genome analysis of coral dinoflagellate symbionts highlights evolutionary adaptations to a symbiotic lifestyle.</title>
        <authorList>
            <person name="Aranda M."/>
            <person name="Li Y."/>
            <person name="Liew Y.J."/>
            <person name="Baumgarten S."/>
            <person name="Simakov O."/>
            <person name="Wilson M."/>
            <person name="Piel J."/>
            <person name="Ashoor H."/>
            <person name="Bougouffa S."/>
            <person name="Bajic V.B."/>
            <person name="Ryu T."/>
            <person name="Ravasi T."/>
            <person name="Bayer T."/>
            <person name="Micklem G."/>
            <person name="Kim H."/>
            <person name="Bhak J."/>
            <person name="Lajeunesse T.C."/>
            <person name="Voolstra C.R."/>
        </authorList>
    </citation>
    <scope>NUCLEOTIDE SEQUENCE [LARGE SCALE GENOMIC DNA]</scope>
    <source>
        <strain evidence="3 4">CCMP2467</strain>
    </source>
</reference>
<dbReference type="GO" id="GO:0003676">
    <property type="term" value="F:nucleic acid binding"/>
    <property type="evidence" value="ECO:0007669"/>
    <property type="project" value="InterPro"/>
</dbReference>
<evidence type="ECO:0000313" key="3">
    <source>
        <dbReference type="EMBL" id="OLP81461.1"/>
    </source>
</evidence>
<evidence type="ECO:0000256" key="1">
    <source>
        <dbReference type="SAM" id="MobiDB-lite"/>
    </source>
</evidence>
<dbReference type="InterPro" id="IPR036397">
    <property type="entry name" value="RNaseH_sf"/>
</dbReference>
<dbReference type="AlphaFoldDB" id="A0A1Q9CEX2"/>
<dbReference type="GO" id="GO:0015074">
    <property type="term" value="P:DNA integration"/>
    <property type="evidence" value="ECO:0007669"/>
    <property type="project" value="InterPro"/>
</dbReference>
<sequence>MPWKGNRSLAISYAVKPIWKLEASDRAWLREHGFVLPETEVPQPALSSCETSCLKSLLRMELEASKHLLGSSQLTNLASDATAACLSAYRKAEEAAWSVYQDSLLTYGQSIEPPLDVLEVYAGSDSRLTTWVNSMGGRAMRFTAQAIKAVSDFWMSWAGQPRQLYLDPAGEFRSEEILERWQTMSARVFVTAAAWQRGRVERHGDIVKDMLARMDNHSPLTNDTSFDEALLQAFQAKNALVRHQGYSPEQIVLGKAVHVPGSLTSDEDLSSHAATEGSDLEAERHRQRLELRCQARKVFWEADNNQVDPYLESPGVSGGRALVLQTIASAQFPLSSFDIKTAFLRGKADAANPLAMAYAMSKAVDMLGWMRALWGVIHAIQWLTDPPGGSTEE</sequence>
<dbReference type="Proteomes" id="UP000186817">
    <property type="component" value="Unassembled WGS sequence"/>
</dbReference>
<gene>
    <name evidence="3" type="ORF">AK812_SmicGene37993</name>
</gene>
<evidence type="ECO:0000259" key="2">
    <source>
        <dbReference type="PROSITE" id="PS50994"/>
    </source>
</evidence>
<dbReference type="PROSITE" id="PS50994">
    <property type="entry name" value="INTEGRASE"/>
    <property type="match status" value="1"/>
</dbReference>
<comment type="caution">
    <text evidence="3">The sequence shown here is derived from an EMBL/GenBank/DDBJ whole genome shotgun (WGS) entry which is preliminary data.</text>
</comment>
<feature type="region of interest" description="Disordered" evidence="1">
    <location>
        <begin position="264"/>
        <end position="284"/>
    </location>
</feature>
<protein>
    <recommendedName>
        <fullName evidence="2">Integrase catalytic domain-containing protein</fullName>
    </recommendedName>
</protein>
<feature type="domain" description="Integrase catalytic" evidence="2">
    <location>
        <begin position="90"/>
        <end position="256"/>
    </location>
</feature>